<organism evidence="4 5">
    <name type="scientific">Desmophyllum pertusum</name>
    <dbReference type="NCBI Taxonomy" id="174260"/>
    <lineage>
        <taxon>Eukaryota</taxon>
        <taxon>Metazoa</taxon>
        <taxon>Cnidaria</taxon>
        <taxon>Anthozoa</taxon>
        <taxon>Hexacorallia</taxon>
        <taxon>Scleractinia</taxon>
        <taxon>Caryophylliina</taxon>
        <taxon>Caryophylliidae</taxon>
        <taxon>Desmophyllum</taxon>
    </lineage>
</organism>
<gene>
    <name evidence="4" type="ORF">OS493_030528</name>
</gene>
<dbReference type="OrthoDB" id="310364at2759"/>
<proteinExistence type="inferred from homology"/>
<evidence type="ECO:0000256" key="3">
    <source>
        <dbReference type="SAM" id="MobiDB-lite"/>
    </source>
</evidence>
<comment type="similarity">
    <text evidence="1">Belongs to the FAM221 family.</text>
</comment>
<name>A0A9W9YK48_9CNID</name>
<dbReference type="EMBL" id="MU827334">
    <property type="protein sequence ID" value="KAJ7354751.1"/>
    <property type="molecule type" value="Genomic_DNA"/>
</dbReference>
<feature type="compositionally biased region" description="Polar residues" evidence="3">
    <location>
        <begin position="182"/>
        <end position="226"/>
    </location>
</feature>
<evidence type="ECO:0000256" key="2">
    <source>
        <dbReference type="ARBA" id="ARBA00039630"/>
    </source>
</evidence>
<dbReference type="InterPro" id="IPR026755">
    <property type="entry name" value="Fam221a/b"/>
</dbReference>
<evidence type="ECO:0000313" key="4">
    <source>
        <dbReference type="EMBL" id="KAJ7354751.1"/>
    </source>
</evidence>
<reference evidence="4" key="1">
    <citation type="submission" date="2023-01" db="EMBL/GenBank/DDBJ databases">
        <title>Genome assembly of the deep-sea coral Lophelia pertusa.</title>
        <authorList>
            <person name="Herrera S."/>
            <person name="Cordes E."/>
        </authorList>
    </citation>
    <scope>NUCLEOTIDE SEQUENCE</scope>
    <source>
        <strain evidence="4">USNM1676648</strain>
        <tissue evidence="4">Polyp</tissue>
    </source>
</reference>
<accession>A0A9W9YK48</accession>
<keyword evidence="5" id="KW-1185">Reference proteome</keyword>
<dbReference type="Pfam" id="PF14753">
    <property type="entry name" value="FAM221"/>
    <property type="match status" value="1"/>
</dbReference>
<protein>
    <recommendedName>
        <fullName evidence="2">Protein FAM221A</fullName>
    </recommendedName>
</protein>
<evidence type="ECO:0000313" key="5">
    <source>
        <dbReference type="Proteomes" id="UP001163046"/>
    </source>
</evidence>
<dbReference type="PANTHER" id="PTHR31214:SF2">
    <property type="entry name" value="PROTEIN FAM221A"/>
    <property type="match status" value="1"/>
</dbReference>
<evidence type="ECO:0000256" key="1">
    <source>
        <dbReference type="ARBA" id="ARBA00011026"/>
    </source>
</evidence>
<dbReference type="PANTHER" id="PTHR31214">
    <property type="entry name" value="PROTEIN FAM221A-RELATED"/>
    <property type="match status" value="1"/>
</dbReference>
<feature type="region of interest" description="Disordered" evidence="3">
    <location>
        <begin position="164"/>
        <end position="226"/>
    </location>
</feature>
<dbReference type="Proteomes" id="UP001163046">
    <property type="component" value="Unassembled WGS sequence"/>
</dbReference>
<dbReference type="AlphaFoldDB" id="A0A9W9YK48"/>
<sequence>MLPKNGTQPIRCQCKHFADDHSEAIPYKCSKGCACKKFTSSYTCGCGQPTYAHKTIVETKEERISRGHPVGHDVPYAAMGGITGFSSLMDGYMRLDDSGYWTTTFTCVGAASPDDHPFLRAHAGMAGLSLEDGMGGGAGQVARQTTEEEDMAYFEKRYQARLKAEKEQARLQRSPQAKRLTEGSTGHQSTSSAARRTGPSKGTSATKPAASSRSPGTQTGRPSHKR</sequence>
<comment type="caution">
    <text evidence="4">The sequence shown here is derived from an EMBL/GenBank/DDBJ whole genome shotgun (WGS) entry which is preliminary data.</text>
</comment>